<keyword evidence="2" id="KW-1185">Reference proteome</keyword>
<protein>
    <submittedName>
        <fullName evidence="1">Uncharacterized protein</fullName>
    </submittedName>
</protein>
<dbReference type="EMBL" id="KZ819728">
    <property type="protein sequence ID" value="PWN53382.1"/>
    <property type="molecule type" value="Genomic_DNA"/>
</dbReference>
<dbReference type="Proteomes" id="UP000245626">
    <property type="component" value="Unassembled WGS sequence"/>
</dbReference>
<gene>
    <name evidence="1" type="ORF">IE53DRAFT_384138</name>
</gene>
<sequence>MKTNNSLLYLSISLILFFSLSLIWFALSSCLGDSFRSSRDHQQLDLGTNQDSDLEMQLGSQRGFYSRISSDSYLSEGG</sequence>
<organism evidence="1 2">
    <name type="scientific">Violaceomyces palustris</name>
    <dbReference type="NCBI Taxonomy" id="1673888"/>
    <lineage>
        <taxon>Eukaryota</taxon>
        <taxon>Fungi</taxon>
        <taxon>Dikarya</taxon>
        <taxon>Basidiomycota</taxon>
        <taxon>Ustilaginomycotina</taxon>
        <taxon>Ustilaginomycetes</taxon>
        <taxon>Violaceomycetales</taxon>
        <taxon>Violaceomycetaceae</taxon>
        <taxon>Violaceomyces</taxon>
    </lineage>
</organism>
<reference evidence="1 2" key="1">
    <citation type="journal article" date="2018" name="Mol. Biol. Evol.">
        <title>Broad Genomic Sampling Reveals a Smut Pathogenic Ancestry of the Fungal Clade Ustilaginomycotina.</title>
        <authorList>
            <person name="Kijpornyongpan T."/>
            <person name="Mondo S.J."/>
            <person name="Barry K."/>
            <person name="Sandor L."/>
            <person name="Lee J."/>
            <person name="Lipzen A."/>
            <person name="Pangilinan J."/>
            <person name="LaButti K."/>
            <person name="Hainaut M."/>
            <person name="Henrissat B."/>
            <person name="Grigoriev I.V."/>
            <person name="Spatafora J.W."/>
            <person name="Aime M.C."/>
        </authorList>
    </citation>
    <scope>NUCLEOTIDE SEQUENCE [LARGE SCALE GENOMIC DNA]</scope>
    <source>
        <strain evidence="1 2">SA 807</strain>
    </source>
</reference>
<evidence type="ECO:0000313" key="1">
    <source>
        <dbReference type="EMBL" id="PWN53382.1"/>
    </source>
</evidence>
<proteinExistence type="predicted"/>
<accession>A0ACD0P5W7</accession>
<evidence type="ECO:0000313" key="2">
    <source>
        <dbReference type="Proteomes" id="UP000245626"/>
    </source>
</evidence>
<name>A0ACD0P5W7_9BASI</name>